<dbReference type="OrthoDB" id="7632559at2"/>
<comment type="caution">
    <text evidence="2">The sequence shown here is derived from an EMBL/GenBank/DDBJ whole genome shotgun (WGS) entry which is preliminary data.</text>
</comment>
<accession>A0A069E9H7</accession>
<feature type="compositionally biased region" description="Basic and acidic residues" evidence="1">
    <location>
        <begin position="17"/>
        <end position="45"/>
    </location>
</feature>
<proteinExistence type="predicted"/>
<evidence type="ECO:0000256" key="1">
    <source>
        <dbReference type="SAM" id="MobiDB-lite"/>
    </source>
</evidence>
<dbReference type="EMBL" id="ARYH01000001">
    <property type="protein sequence ID" value="KCZ85901.1"/>
    <property type="molecule type" value="Genomic_DNA"/>
</dbReference>
<keyword evidence="3" id="KW-1185">Reference proteome</keyword>
<organism evidence="2 3">
    <name type="scientific">Hyphomonas adhaerens MHS-3</name>
    <dbReference type="NCBI Taxonomy" id="1280949"/>
    <lineage>
        <taxon>Bacteria</taxon>
        <taxon>Pseudomonadati</taxon>
        <taxon>Pseudomonadota</taxon>
        <taxon>Alphaproteobacteria</taxon>
        <taxon>Hyphomonadales</taxon>
        <taxon>Hyphomonadaceae</taxon>
        <taxon>Hyphomonas</taxon>
    </lineage>
</organism>
<reference evidence="2 3" key="1">
    <citation type="journal article" date="2014" name="Antonie Van Leeuwenhoek">
        <title>Hyphomonas beringensis sp. nov. and Hyphomonas chukchiensis sp. nov., isolated from surface seawater of the Bering Sea and Chukchi Sea.</title>
        <authorList>
            <person name="Li C."/>
            <person name="Lai Q."/>
            <person name="Li G."/>
            <person name="Dong C."/>
            <person name="Wang J."/>
            <person name="Liao Y."/>
            <person name="Shao Z."/>
        </authorList>
    </citation>
    <scope>NUCLEOTIDE SEQUENCE [LARGE SCALE GENOMIC DNA]</scope>
    <source>
        <strain evidence="2 3">MHS-3</strain>
    </source>
</reference>
<protein>
    <submittedName>
        <fullName evidence="2">Uncharacterized protein</fullName>
    </submittedName>
</protein>
<dbReference type="RefSeq" id="WP_035570716.1">
    <property type="nucleotide sequence ID" value="NZ_ARYH01000001.1"/>
</dbReference>
<dbReference type="PATRIC" id="fig|1280949.3.peg.1929"/>
<dbReference type="Proteomes" id="UP000027446">
    <property type="component" value="Unassembled WGS sequence"/>
</dbReference>
<feature type="region of interest" description="Disordered" evidence="1">
    <location>
        <begin position="1"/>
        <end position="59"/>
    </location>
</feature>
<name>A0A069E9H7_9PROT</name>
<dbReference type="AlphaFoldDB" id="A0A069E9H7"/>
<dbReference type="STRING" id="1280949.HAD_09450"/>
<gene>
    <name evidence="2" type="ORF">HAD_09450</name>
</gene>
<evidence type="ECO:0000313" key="2">
    <source>
        <dbReference type="EMBL" id="KCZ85901.1"/>
    </source>
</evidence>
<evidence type="ECO:0000313" key="3">
    <source>
        <dbReference type="Proteomes" id="UP000027446"/>
    </source>
</evidence>
<sequence>MKQARAVLRLVSCENPENTRDSGTRESGARRAEARHEGSADHRPADTSCPCGPLQGEGDAARGVRQDLLKEWMGSHTRILGLWLDRLLEEGDDADLVSMIHRQHAWLSMMQARMERG</sequence>